<dbReference type="SUPFAM" id="SSF52833">
    <property type="entry name" value="Thioredoxin-like"/>
    <property type="match status" value="1"/>
</dbReference>
<dbReference type="PIRSF" id="PIRSF000077">
    <property type="entry name" value="Thioredoxin"/>
    <property type="match status" value="1"/>
</dbReference>
<evidence type="ECO:0000256" key="3">
    <source>
        <dbReference type="ARBA" id="ARBA00022982"/>
    </source>
</evidence>
<evidence type="ECO:0000313" key="12">
    <source>
        <dbReference type="Proteomes" id="UP000178681"/>
    </source>
</evidence>
<dbReference type="PROSITE" id="PS51352">
    <property type="entry name" value="THIOREDOXIN_2"/>
    <property type="match status" value="1"/>
</dbReference>
<dbReference type="NCBIfam" id="TIGR01068">
    <property type="entry name" value="thioredoxin"/>
    <property type="match status" value="1"/>
</dbReference>
<feature type="active site" description="Nucleophile" evidence="8">
    <location>
        <position position="30"/>
    </location>
</feature>
<feature type="site" description="Deprotonates C-terminal active site Cys" evidence="8">
    <location>
        <position position="24"/>
    </location>
</feature>
<dbReference type="InterPro" id="IPR017937">
    <property type="entry name" value="Thioredoxin_CS"/>
</dbReference>
<feature type="site" description="Contributes to redox potential value" evidence="8">
    <location>
        <position position="31"/>
    </location>
</feature>
<dbReference type="STRING" id="1798377.A2872_03340"/>
<protein>
    <recommendedName>
        <fullName evidence="6 7">Thioredoxin</fullName>
    </recommendedName>
</protein>
<dbReference type="InterPro" id="IPR005746">
    <property type="entry name" value="Thioredoxin"/>
</dbReference>
<reference evidence="11 12" key="1">
    <citation type="journal article" date="2016" name="Nat. Commun.">
        <title>Thousands of microbial genomes shed light on interconnected biogeochemical processes in an aquifer system.</title>
        <authorList>
            <person name="Anantharaman K."/>
            <person name="Brown C.T."/>
            <person name="Hug L.A."/>
            <person name="Sharon I."/>
            <person name="Castelle C.J."/>
            <person name="Probst A.J."/>
            <person name="Thomas B.C."/>
            <person name="Singh A."/>
            <person name="Wilkins M.J."/>
            <person name="Karaoz U."/>
            <person name="Brodie E.L."/>
            <person name="Williams K.H."/>
            <person name="Hubbard S.S."/>
            <person name="Banfield J.F."/>
        </authorList>
    </citation>
    <scope>NUCLEOTIDE SEQUENCE [LARGE SCALE GENOMIC DNA]</scope>
</reference>
<dbReference type="InterPro" id="IPR036249">
    <property type="entry name" value="Thioredoxin-like_sf"/>
</dbReference>
<proteinExistence type="inferred from homology"/>
<evidence type="ECO:0000313" key="11">
    <source>
        <dbReference type="EMBL" id="OGG07239.1"/>
    </source>
</evidence>
<dbReference type="PRINTS" id="PR00421">
    <property type="entry name" value="THIOREDOXIN"/>
</dbReference>
<accession>A0A1F5Z460</accession>
<keyword evidence="2" id="KW-0813">Transport</keyword>
<evidence type="ECO:0000256" key="6">
    <source>
        <dbReference type="NCBIfam" id="TIGR01068"/>
    </source>
</evidence>
<evidence type="ECO:0000256" key="5">
    <source>
        <dbReference type="ARBA" id="ARBA00023284"/>
    </source>
</evidence>
<evidence type="ECO:0000256" key="2">
    <source>
        <dbReference type="ARBA" id="ARBA00022448"/>
    </source>
</evidence>
<comment type="similarity">
    <text evidence="1 7">Belongs to the thioredoxin family.</text>
</comment>
<organism evidence="11 12">
    <name type="scientific">Candidatus Gottesmanbacteria bacterium RIFCSPHIGHO2_01_FULL_42_12</name>
    <dbReference type="NCBI Taxonomy" id="1798377"/>
    <lineage>
        <taxon>Bacteria</taxon>
        <taxon>Candidatus Gottesmaniibacteriota</taxon>
    </lineage>
</organism>
<keyword evidence="4 9" id="KW-1015">Disulfide bond</keyword>
<dbReference type="Gene3D" id="3.40.30.10">
    <property type="entry name" value="Glutaredoxin"/>
    <property type="match status" value="1"/>
</dbReference>
<feature type="domain" description="Thioredoxin" evidence="10">
    <location>
        <begin position="1"/>
        <end position="106"/>
    </location>
</feature>
<dbReference type="GO" id="GO:0005829">
    <property type="term" value="C:cytosol"/>
    <property type="evidence" value="ECO:0007669"/>
    <property type="project" value="TreeGrafter"/>
</dbReference>
<name>A0A1F5Z460_9BACT</name>
<dbReference type="PANTHER" id="PTHR45663">
    <property type="entry name" value="GEO12009P1"/>
    <property type="match status" value="1"/>
</dbReference>
<dbReference type="Proteomes" id="UP000178681">
    <property type="component" value="Unassembled WGS sequence"/>
</dbReference>
<keyword evidence="3" id="KW-0249">Electron transport</keyword>
<dbReference type="AlphaFoldDB" id="A0A1F5Z460"/>
<sequence length="107" mass="11810">MEITVTDADFEEKVLHSTIPVLVDFWAPWCGPCKMVAPIIDEVASEFEGKLVVAKLNVDENPATSVKYNVMGIPTLLFFKGGQPVKQLVGYQEKPTLQKAVEEVTSN</sequence>
<dbReference type="Pfam" id="PF00085">
    <property type="entry name" value="Thioredoxin"/>
    <property type="match status" value="1"/>
</dbReference>
<evidence type="ECO:0000259" key="10">
    <source>
        <dbReference type="PROSITE" id="PS51352"/>
    </source>
</evidence>
<dbReference type="FunFam" id="3.40.30.10:FF:000001">
    <property type="entry name" value="Thioredoxin"/>
    <property type="match status" value="1"/>
</dbReference>
<comment type="caution">
    <text evidence="11">The sequence shown here is derived from an EMBL/GenBank/DDBJ whole genome shotgun (WGS) entry which is preliminary data.</text>
</comment>
<feature type="site" description="Contributes to redox potential value" evidence="8">
    <location>
        <position position="32"/>
    </location>
</feature>
<dbReference type="InterPro" id="IPR013766">
    <property type="entry name" value="Thioredoxin_domain"/>
</dbReference>
<gene>
    <name evidence="11" type="ORF">A2872_03340</name>
</gene>
<feature type="active site" description="Nucleophile" evidence="8">
    <location>
        <position position="33"/>
    </location>
</feature>
<feature type="disulfide bond" description="Redox-active" evidence="9">
    <location>
        <begin position="30"/>
        <end position="33"/>
    </location>
</feature>
<evidence type="ECO:0000256" key="9">
    <source>
        <dbReference type="PIRSR" id="PIRSR000077-4"/>
    </source>
</evidence>
<dbReference type="GO" id="GO:0015035">
    <property type="term" value="F:protein-disulfide reductase activity"/>
    <property type="evidence" value="ECO:0007669"/>
    <property type="project" value="UniProtKB-UniRule"/>
</dbReference>
<evidence type="ECO:0000256" key="1">
    <source>
        <dbReference type="ARBA" id="ARBA00008987"/>
    </source>
</evidence>
<keyword evidence="5 9" id="KW-0676">Redox-active center</keyword>
<dbReference type="EMBL" id="MFJG01000010">
    <property type="protein sequence ID" value="OGG07239.1"/>
    <property type="molecule type" value="Genomic_DNA"/>
</dbReference>
<dbReference type="GO" id="GO:0045454">
    <property type="term" value="P:cell redox homeostasis"/>
    <property type="evidence" value="ECO:0007669"/>
    <property type="project" value="TreeGrafter"/>
</dbReference>
<dbReference type="CDD" id="cd02947">
    <property type="entry name" value="TRX_family"/>
    <property type="match status" value="1"/>
</dbReference>
<dbReference type="PROSITE" id="PS00194">
    <property type="entry name" value="THIOREDOXIN_1"/>
    <property type="match status" value="1"/>
</dbReference>
<evidence type="ECO:0000256" key="7">
    <source>
        <dbReference type="PIRNR" id="PIRNR000077"/>
    </source>
</evidence>
<dbReference type="PANTHER" id="PTHR45663:SF11">
    <property type="entry name" value="GEO12009P1"/>
    <property type="match status" value="1"/>
</dbReference>
<evidence type="ECO:0000256" key="4">
    <source>
        <dbReference type="ARBA" id="ARBA00023157"/>
    </source>
</evidence>
<evidence type="ECO:0000256" key="8">
    <source>
        <dbReference type="PIRSR" id="PIRSR000077-1"/>
    </source>
</evidence>